<dbReference type="Proteomes" id="UP001199659">
    <property type="component" value="Chromosome"/>
</dbReference>
<dbReference type="InterPro" id="IPR009959">
    <property type="entry name" value="Cyclase_SnoaL-like"/>
</dbReference>
<organism evidence="3 4">
    <name type="scientific">Pseudocitrobacter corydidari</name>
    <dbReference type="NCBI Taxonomy" id="2891570"/>
    <lineage>
        <taxon>Bacteria</taxon>
        <taxon>Pseudomonadati</taxon>
        <taxon>Pseudomonadota</taxon>
        <taxon>Gammaproteobacteria</taxon>
        <taxon>Enterobacterales</taxon>
        <taxon>Enterobacteriaceae</taxon>
        <taxon>Pseudocitrobacter</taxon>
    </lineage>
</organism>
<dbReference type="RefSeq" id="WP_231827749.1">
    <property type="nucleotide sequence ID" value="NZ_CP087880.1"/>
</dbReference>
<dbReference type="SUPFAM" id="SSF54427">
    <property type="entry name" value="NTF2-like"/>
    <property type="match status" value="1"/>
</dbReference>
<keyword evidence="1" id="KW-0732">Signal</keyword>
<evidence type="ECO:0000313" key="4">
    <source>
        <dbReference type="Proteomes" id="UP001199659"/>
    </source>
</evidence>
<dbReference type="PANTHER" id="PTHR38436:SF1">
    <property type="entry name" value="ESTER CYCLASE"/>
    <property type="match status" value="1"/>
</dbReference>
<dbReference type="InterPro" id="IPR032710">
    <property type="entry name" value="NTF2-like_dom_sf"/>
</dbReference>
<dbReference type="PANTHER" id="PTHR38436">
    <property type="entry name" value="POLYKETIDE CYCLASE SNOAL-LIKE DOMAIN"/>
    <property type="match status" value="1"/>
</dbReference>
<dbReference type="InterPro" id="IPR037401">
    <property type="entry name" value="SnoaL-like"/>
</dbReference>
<evidence type="ECO:0000313" key="3">
    <source>
        <dbReference type="EMBL" id="UGS41065.1"/>
    </source>
</evidence>
<dbReference type="Pfam" id="PF12680">
    <property type="entry name" value="SnoaL_2"/>
    <property type="match status" value="1"/>
</dbReference>
<protein>
    <recommendedName>
        <fullName evidence="2">SnoaL-like domain-containing protein</fullName>
    </recommendedName>
</protein>
<dbReference type="EMBL" id="CP087880">
    <property type="protein sequence ID" value="UGS41065.1"/>
    <property type="molecule type" value="Genomic_DNA"/>
</dbReference>
<evidence type="ECO:0000259" key="2">
    <source>
        <dbReference type="Pfam" id="PF12680"/>
    </source>
</evidence>
<feature type="signal peptide" evidence="1">
    <location>
        <begin position="1"/>
        <end position="20"/>
    </location>
</feature>
<reference evidence="3 4" key="1">
    <citation type="journal article" date="2022" name="Int. J. Syst. Evol. Microbiol.">
        <title>Pseudocitrobacter corydidari sp. nov., isolated from the Asian emerald cockroach Corydidarum magnifica.</title>
        <authorList>
            <person name="Guzman J."/>
            <person name="Poehlein A."/>
            <person name="Glaeser S.P."/>
            <person name="Schwengers O."/>
            <person name="Blom J."/>
            <person name="Hollensteiner J."/>
            <person name="Kampfer P."/>
            <person name="Vilcinskas A."/>
        </authorList>
    </citation>
    <scope>NUCLEOTIDE SEQUENCE [LARGE SCALE GENOMIC DNA]</scope>
    <source>
        <strain evidence="3">G163CM</strain>
    </source>
</reference>
<evidence type="ECO:0000256" key="1">
    <source>
        <dbReference type="SAM" id="SignalP"/>
    </source>
</evidence>
<keyword evidence="4" id="KW-1185">Reference proteome</keyword>
<gene>
    <name evidence="3" type="ORF">G163CM_17660</name>
</gene>
<accession>A0ABY3S5W4</accession>
<name>A0ABY3S5W4_9ENTR</name>
<feature type="domain" description="SnoaL-like" evidence="2">
    <location>
        <begin position="34"/>
        <end position="131"/>
    </location>
</feature>
<sequence>MLKKSLLMLAFLCIAKTSFAAVPPEAQQNKENVLKFYHYALNDKNFAAAKPFLGEQYKQHNPTAKDGIDGFREFIAFLKKKYPDSHSEIKRVLVDGDYVVLHVAVTRRQPNVTQAIIDIFRLDKQHKIVEHWDVIQTVPETSANSNGMF</sequence>
<proteinExistence type="predicted"/>
<dbReference type="Gene3D" id="3.10.450.50">
    <property type="match status" value="1"/>
</dbReference>
<feature type="chain" id="PRO_5045267382" description="SnoaL-like domain-containing protein" evidence="1">
    <location>
        <begin position="21"/>
        <end position="149"/>
    </location>
</feature>